<comment type="caution">
    <text evidence="3">The sequence shown here is derived from an EMBL/GenBank/DDBJ whole genome shotgun (WGS) entry which is preliminary data.</text>
</comment>
<dbReference type="Proteomes" id="UP000027238">
    <property type="component" value="Unassembled WGS sequence"/>
</dbReference>
<keyword evidence="2" id="KW-1133">Transmembrane helix</keyword>
<sequence length="228" mass="25834">MPGRNNRNRRYRLRSSNLGEKAANVLEEQKKPMQQVSEDEQGRKLTVIMGGETQMDQLWIQLKMAQALRNQVINVIKQIKKFRVEFAAPVKIKNREQVEAEIEQVENNLSGLRARIRGAIRKNNKAAVAEHGIRVMDLFYFTPIADDEQAATGFEEELSEASDMVKDLQQRIKADVYVFYSVHLWAVYVLPGFFDPPLDAGSRLLRQLVTFAPLGGVDGSLGMIIDSS</sequence>
<reference evidence="4" key="1">
    <citation type="journal article" date="2014" name="Genome Announc.">
        <title>Draft genome sequence of Colletotrichum sublineola, a destructive pathogen of cultivated sorghum.</title>
        <authorList>
            <person name="Baroncelli R."/>
            <person name="Sanz-Martin J.M."/>
            <person name="Rech G.E."/>
            <person name="Sukno S.A."/>
            <person name="Thon M.R."/>
        </authorList>
    </citation>
    <scope>NUCLEOTIDE SEQUENCE [LARGE SCALE GENOMIC DNA]</scope>
    <source>
        <strain evidence="4">TX430BB</strain>
    </source>
</reference>
<evidence type="ECO:0000313" key="3">
    <source>
        <dbReference type="EMBL" id="KDN61265.1"/>
    </source>
</evidence>
<dbReference type="eggNOG" id="ENOG502RPFT">
    <property type="taxonomic scope" value="Eukaryota"/>
</dbReference>
<dbReference type="OrthoDB" id="4851244at2759"/>
<dbReference type="EMBL" id="JMSE01001427">
    <property type="protein sequence ID" value="KDN61265.1"/>
    <property type="molecule type" value="Genomic_DNA"/>
</dbReference>
<gene>
    <name evidence="3" type="ORF">CSUB01_07029</name>
</gene>
<accession>A0A066X5I8</accession>
<feature type="coiled-coil region" evidence="1">
    <location>
        <begin position="88"/>
        <end position="122"/>
    </location>
</feature>
<evidence type="ECO:0000256" key="1">
    <source>
        <dbReference type="SAM" id="Coils"/>
    </source>
</evidence>
<keyword evidence="2" id="KW-0472">Membrane</keyword>
<name>A0A066X5I8_COLSU</name>
<keyword evidence="1" id="KW-0175">Coiled coil</keyword>
<evidence type="ECO:0000256" key="2">
    <source>
        <dbReference type="SAM" id="Phobius"/>
    </source>
</evidence>
<dbReference type="AlphaFoldDB" id="A0A066X5I8"/>
<proteinExistence type="predicted"/>
<evidence type="ECO:0000313" key="4">
    <source>
        <dbReference type="Proteomes" id="UP000027238"/>
    </source>
</evidence>
<keyword evidence="2" id="KW-0812">Transmembrane</keyword>
<organism evidence="3 4">
    <name type="scientific">Colletotrichum sublineola</name>
    <name type="common">Sorghum anthracnose fungus</name>
    <dbReference type="NCBI Taxonomy" id="1173701"/>
    <lineage>
        <taxon>Eukaryota</taxon>
        <taxon>Fungi</taxon>
        <taxon>Dikarya</taxon>
        <taxon>Ascomycota</taxon>
        <taxon>Pezizomycotina</taxon>
        <taxon>Sordariomycetes</taxon>
        <taxon>Hypocreomycetidae</taxon>
        <taxon>Glomerellales</taxon>
        <taxon>Glomerellaceae</taxon>
        <taxon>Colletotrichum</taxon>
        <taxon>Colletotrichum graminicola species complex</taxon>
    </lineage>
</organism>
<keyword evidence="4" id="KW-1185">Reference proteome</keyword>
<dbReference type="HOGENOM" id="CLU_1214676_0_0_1"/>
<protein>
    <submittedName>
        <fullName evidence="3">Uncharacterized protein</fullName>
    </submittedName>
</protein>
<feature type="transmembrane region" description="Helical" evidence="2">
    <location>
        <begin position="176"/>
        <end position="194"/>
    </location>
</feature>